<dbReference type="InterPro" id="IPR013103">
    <property type="entry name" value="RVT_2"/>
</dbReference>
<proteinExistence type="predicted"/>
<name>A0AAV1U1M6_9STRA</name>
<comment type="caution">
    <text evidence="3">The sequence shown here is derived from an EMBL/GenBank/DDBJ whole genome shotgun (WGS) entry which is preliminary data.</text>
</comment>
<evidence type="ECO:0000313" key="3">
    <source>
        <dbReference type="EMBL" id="CAK7928434.1"/>
    </source>
</evidence>
<evidence type="ECO:0000313" key="4">
    <source>
        <dbReference type="Proteomes" id="UP001162060"/>
    </source>
</evidence>
<dbReference type="Proteomes" id="UP001162060">
    <property type="component" value="Unassembled WGS sequence"/>
</dbReference>
<dbReference type="EMBL" id="CAKLBY020000124">
    <property type="protein sequence ID" value="CAK7928434.1"/>
    <property type="molecule type" value="Genomic_DNA"/>
</dbReference>
<dbReference type="EMBL" id="CAKLBY020000124">
    <property type="protein sequence ID" value="CAK7928425.1"/>
    <property type="molecule type" value="Genomic_DNA"/>
</dbReference>
<sequence length="69" mass="7716">MVMTKWYVTEQLGADTAFLISDLKEEVHMEVPNGIANAEQMMCKLDKANCGLKQTASAWNKTIHAAFLK</sequence>
<organism evidence="3 4">
    <name type="scientific">Peronospora matthiolae</name>
    <dbReference type="NCBI Taxonomy" id="2874970"/>
    <lineage>
        <taxon>Eukaryota</taxon>
        <taxon>Sar</taxon>
        <taxon>Stramenopiles</taxon>
        <taxon>Oomycota</taxon>
        <taxon>Peronosporomycetes</taxon>
        <taxon>Peronosporales</taxon>
        <taxon>Peronosporaceae</taxon>
        <taxon>Peronospora</taxon>
    </lineage>
</organism>
<protein>
    <recommendedName>
        <fullName evidence="1">Reverse transcriptase Ty1/copia-type domain-containing protein</fullName>
    </recommendedName>
</protein>
<accession>A0AAV1U1M6</accession>
<feature type="domain" description="Reverse transcriptase Ty1/copia-type" evidence="1">
    <location>
        <begin position="5"/>
        <end position="66"/>
    </location>
</feature>
<gene>
    <name evidence="2" type="ORF">PM001_LOCUS13575</name>
    <name evidence="3" type="ORF">PM001_LOCUS13584</name>
</gene>
<dbReference type="Pfam" id="PF07727">
    <property type="entry name" value="RVT_2"/>
    <property type="match status" value="1"/>
</dbReference>
<evidence type="ECO:0000259" key="1">
    <source>
        <dbReference type="Pfam" id="PF07727"/>
    </source>
</evidence>
<evidence type="ECO:0000313" key="2">
    <source>
        <dbReference type="EMBL" id="CAK7928425.1"/>
    </source>
</evidence>
<dbReference type="AlphaFoldDB" id="A0AAV1U1M6"/>
<reference evidence="3" key="1">
    <citation type="submission" date="2024-01" db="EMBL/GenBank/DDBJ databases">
        <authorList>
            <person name="Webb A."/>
        </authorList>
    </citation>
    <scope>NUCLEOTIDE SEQUENCE</scope>
    <source>
        <strain evidence="3">Pm1</strain>
    </source>
</reference>